<feature type="compositionally biased region" description="Low complexity" evidence="11">
    <location>
        <begin position="699"/>
        <end position="755"/>
    </location>
</feature>
<feature type="compositionally biased region" description="Basic and acidic residues" evidence="11">
    <location>
        <begin position="114"/>
        <end position="133"/>
    </location>
</feature>
<feature type="compositionally biased region" description="Basic and acidic residues" evidence="11">
    <location>
        <begin position="43"/>
        <end position="52"/>
    </location>
</feature>
<feature type="region of interest" description="Disordered" evidence="11">
    <location>
        <begin position="464"/>
        <end position="489"/>
    </location>
</feature>
<dbReference type="Proteomes" id="UP000069272">
    <property type="component" value="Chromosome 2R"/>
</dbReference>
<dbReference type="FunFam" id="3.30.160.60:FF:000158">
    <property type="entry name" value="Zinc finger protein 362"/>
    <property type="match status" value="1"/>
</dbReference>
<keyword evidence="7" id="KW-0805">Transcription regulation</keyword>
<feature type="region of interest" description="Disordered" evidence="11">
    <location>
        <begin position="679"/>
        <end position="771"/>
    </location>
</feature>
<evidence type="ECO:0000256" key="7">
    <source>
        <dbReference type="ARBA" id="ARBA00023015"/>
    </source>
</evidence>
<dbReference type="GO" id="GO:0005634">
    <property type="term" value="C:nucleus"/>
    <property type="evidence" value="ECO:0007669"/>
    <property type="project" value="UniProtKB-SubCell"/>
</dbReference>
<feature type="domain" description="C2H2-type" evidence="12">
    <location>
        <begin position="546"/>
        <end position="573"/>
    </location>
</feature>
<keyword evidence="4" id="KW-0677">Repeat</keyword>
<feature type="region of interest" description="Disordered" evidence="11">
    <location>
        <begin position="793"/>
        <end position="896"/>
    </location>
</feature>
<feature type="domain" description="C2H2-type" evidence="12">
    <location>
        <begin position="632"/>
        <end position="659"/>
    </location>
</feature>
<feature type="compositionally biased region" description="Polar residues" evidence="11">
    <location>
        <begin position="464"/>
        <end position="474"/>
    </location>
</feature>
<proteinExistence type="inferred from homology"/>
<feature type="compositionally biased region" description="Acidic residues" evidence="11">
    <location>
        <begin position="66"/>
        <end position="75"/>
    </location>
</feature>
<feature type="region of interest" description="Disordered" evidence="11">
    <location>
        <begin position="1"/>
        <end position="23"/>
    </location>
</feature>
<organism evidence="13 14">
    <name type="scientific">Anopheles albimanus</name>
    <name type="common">New world malaria mosquito</name>
    <dbReference type="NCBI Taxonomy" id="7167"/>
    <lineage>
        <taxon>Eukaryota</taxon>
        <taxon>Metazoa</taxon>
        <taxon>Ecdysozoa</taxon>
        <taxon>Arthropoda</taxon>
        <taxon>Hexapoda</taxon>
        <taxon>Insecta</taxon>
        <taxon>Pterygota</taxon>
        <taxon>Neoptera</taxon>
        <taxon>Endopterygota</taxon>
        <taxon>Diptera</taxon>
        <taxon>Nematocera</taxon>
        <taxon>Culicoidea</taxon>
        <taxon>Culicidae</taxon>
        <taxon>Anophelinae</taxon>
        <taxon>Anopheles</taxon>
    </lineage>
</organism>
<feature type="compositionally biased region" description="Gly residues" evidence="11">
    <location>
        <begin position="475"/>
        <end position="484"/>
    </location>
</feature>
<sequence>MTPSKLRIKDDLFNRRSPSESGEMMFKCSTIRHGSSFFSQAEPLKDDPDAHGHSRIALSPKASPAYDDEDEEDEHEPCKMVPKASFLFPAHFYKNLFVASASLLKKHQAIQGDDAARTETDSPPSPREEKAEDLSTVGSPLQQDSTVAVGHCSRSLTCVASPALSPVPGTSLPPDRDVEVKDTGQLVEKPSNAFPWLSETTNNNDYSKSNNNHHGATSHLHHPHHPHHHHHHHHSHLSHHPAHGQVGGPASQSGLTAAAAASSAAIAAAAAANCRHGHPDQDTKCRAVNCGGQPPSPSIPSGLGNGNGNEGATPDSSSTSTATAAAAAISNFNQMPVPGGVQGQNPTQGLVHWMSAVMAEHMTSNPHHDPTAAAAVGMHYMWNGPVEQCGQHTKDMDSYGGWPAPRNHMSMKQGYEAKMNPVDHHHHHHHHHHNNLQKSHMIDDGRLLDHHTMQTGAAQMSQLYGARGSSTSNSPGGGHVGGHGPANPATALLVVPQPINATKIGPTGLPNGTGRKYQCKMCPQIFTSKADLQLHTQIHMREAKPYKCSQCNKAFANSSYLSQHTRIHLGIKPYRCEICQRKFTQLSHLQQHIRTHTGDKPYKCRHSGCLKAFSQLSNLQSHSRCHQTDKPFKCNSCYKCFSDEPSLLEHIPKHKESKHLKTHICQYCGKSYTQETYLSKHMQKHAERTDKRPPIGTRSSNSNGSNSNNNNNNNGSSTGNTVNVSATTPGSNSSASSNSSNSSSSNGVPNGPNQSATVTGTGPMAVESSYWPKVSPDSAAATINEVINQQNNHHDFSLTPNGSQTNGSNGSGVAGSGSQASDHPGSHHQRDEAVDELVGGGPVGPGSRGPSESTTQPQSNGGTATAVNSNQQPPQHNGPSMNGGNLVLPPTSTPMSASYDTNSIAKGTPNSAFTPINAMPPHLGGLQHHHQLAATQRPSYLYDAISFQNQKAAAMNQSPSNTFPNQLISLHQIRNYAHQPAGGLMASEHLLGVTVGPGGKDKG</sequence>
<dbReference type="FunFam" id="3.30.160.60:FF:001172">
    <property type="entry name" value="Zinc finger protein rotund"/>
    <property type="match status" value="1"/>
</dbReference>
<dbReference type="PANTHER" id="PTHR23235">
    <property type="entry name" value="KRUEPPEL-LIKE TRANSCRIPTION FACTOR"/>
    <property type="match status" value="1"/>
</dbReference>
<dbReference type="InterPro" id="IPR013087">
    <property type="entry name" value="Znf_C2H2_type"/>
</dbReference>
<feature type="compositionally biased region" description="Polar residues" evidence="11">
    <location>
        <begin position="136"/>
        <end position="145"/>
    </location>
</feature>
<keyword evidence="8" id="KW-0804">Transcription</keyword>
<dbReference type="GO" id="GO:0009653">
    <property type="term" value="P:anatomical structure morphogenesis"/>
    <property type="evidence" value="ECO:0007669"/>
    <property type="project" value="UniProtKB-ARBA"/>
</dbReference>
<evidence type="ECO:0000256" key="10">
    <source>
        <dbReference type="PROSITE-ProRule" id="PRU00042"/>
    </source>
</evidence>
<dbReference type="KEGG" id="aali:118456904"/>
<feature type="compositionally biased region" description="Basic and acidic residues" evidence="11">
    <location>
        <begin position="684"/>
        <end position="693"/>
    </location>
</feature>
<evidence type="ECO:0000256" key="9">
    <source>
        <dbReference type="ARBA" id="ARBA00023242"/>
    </source>
</evidence>
<feature type="compositionally biased region" description="Low complexity" evidence="11">
    <location>
        <begin position="312"/>
        <end position="322"/>
    </location>
</feature>
<evidence type="ECO:0000259" key="12">
    <source>
        <dbReference type="PROSITE" id="PS50157"/>
    </source>
</evidence>
<dbReference type="InterPro" id="IPR036236">
    <property type="entry name" value="Znf_C2H2_sf"/>
</dbReference>
<feature type="compositionally biased region" description="Basic and acidic residues" evidence="11">
    <location>
        <begin position="7"/>
        <end position="18"/>
    </location>
</feature>
<evidence type="ECO:0000256" key="4">
    <source>
        <dbReference type="ARBA" id="ARBA00022737"/>
    </source>
</evidence>
<dbReference type="GO" id="GO:0008270">
    <property type="term" value="F:zinc ion binding"/>
    <property type="evidence" value="ECO:0007669"/>
    <property type="project" value="UniProtKB-KW"/>
</dbReference>
<dbReference type="GeneID" id="118456904"/>
<dbReference type="EnsemblMetazoa" id="AALB016225-RB">
    <property type="protein sequence ID" value="AALB016225-PB"/>
    <property type="gene ID" value="AALB016225"/>
</dbReference>
<evidence type="ECO:0000313" key="14">
    <source>
        <dbReference type="Proteomes" id="UP000069272"/>
    </source>
</evidence>
<dbReference type="Pfam" id="PF00096">
    <property type="entry name" value="zf-C2H2"/>
    <property type="match status" value="4"/>
</dbReference>
<dbReference type="Gene3D" id="3.30.160.60">
    <property type="entry name" value="Classic Zinc Finger"/>
    <property type="match status" value="4"/>
</dbReference>
<feature type="domain" description="C2H2-type" evidence="12">
    <location>
        <begin position="517"/>
        <end position="544"/>
    </location>
</feature>
<dbReference type="SUPFAM" id="SSF57667">
    <property type="entry name" value="beta-beta-alpha zinc fingers"/>
    <property type="match status" value="3"/>
</dbReference>
<dbReference type="PROSITE" id="PS50157">
    <property type="entry name" value="ZINC_FINGER_C2H2_2"/>
    <property type="match status" value="6"/>
</dbReference>
<dbReference type="PROSITE" id="PS00028">
    <property type="entry name" value="ZINC_FINGER_C2H2_1"/>
    <property type="match status" value="6"/>
</dbReference>
<feature type="compositionally biased region" description="Low complexity" evidence="11">
    <location>
        <begin position="202"/>
        <end position="218"/>
    </location>
</feature>
<feature type="compositionally biased region" description="Basic residues" evidence="11">
    <location>
        <begin position="219"/>
        <end position="242"/>
    </location>
</feature>
<dbReference type="RefSeq" id="XP_035773919.1">
    <property type="nucleotide sequence ID" value="XM_035918026.1"/>
</dbReference>
<evidence type="ECO:0000256" key="1">
    <source>
        <dbReference type="ARBA" id="ARBA00004123"/>
    </source>
</evidence>
<keyword evidence="6" id="KW-0862">Zinc</keyword>
<keyword evidence="14" id="KW-1185">Reference proteome</keyword>
<keyword evidence="9" id="KW-0539">Nucleus</keyword>
<reference evidence="13" key="2">
    <citation type="submission" date="2022-08" db="UniProtKB">
        <authorList>
            <consortium name="EnsemblMetazoa"/>
        </authorList>
    </citation>
    <scope>IDENTIFICATION</scope>
    <source>
        <strain evidence="13">STECLA/ALBI9_A</strain>
    </source>
</reference>
<dbReference type="FunFam" id="3.30.160.60:FF:000648">
    <property type="entry name" value="Zinc finger protein rotund"/>
    <property type="match status" value="1"/>
</dbReference>
<feature type="region of interest" description="Disordered" evidence="11">
    <location>
        <begin position="275"/>
        <end position="322"/>
    </location>
</feature>
<comment type="subcellular location">
    <subcellularLocation>
        <location evidence="1">Nucleus</location>
    </subcellularLocation>
</comment>
<keyword evidence="3" id="KW-0479">Metal-binding</keyword>
<feature type="region of interest" description="Disordered" evidence="11">
    <location>
        <begin position="111"/>
        <end position="145"/>
    </location>
</feature>
<dbReference type="GO" id="GO:0000978">
    <property type="term" value="F:RNA polymerase II cis-regulatory region sequence-specific DNA binding"/>
    <property type="evidence" value="ECO:0007669"/>
    <property type="project" value="TreeGrafter"/>
</dbReference>
<evidence type="ECO:0000256" key="11">
    <source>
        <dbReference type="SAM" id="MobiDB-lite"/>
    </source>
</evidence>
<dbReference type="PANTHER" id="PTHR23235:SF142">
    <property type="entry name" value="ZINC FINGER PROTEIN 384"/>
    <property type="match status" value="1"/>
</dbReference>
<protein>
    <recommendedName>
        <fullName evidence="12">C2H2-type domain-containing protein</fullName>
    </recommendedName>
</protein>
<keyword evidence="5 10" id="KW-0863">Zinc-finger</keyword>
<feature type="domain" description="C2H2-type" evidence="12">
    <location>
        <begin position="663"/>
        <end position="690"/>
    </location>
</feature>
<dbReference type="GO" id="GO:0048731">
    <property type="term" value="P:system development"/>
    <property type="evidence" value="ECO:0007669"/>
    <property type="project" value="UniProtKB-ARBA"/>
</dbReference>
<evidence type="ECO:0000256" key="5">
    <source>
        <dbReference type="ARBA" id="ARBA00022771"/>
    </source>
</evidence>
<feature type="region of interest" description="Disordered" evidence="11">
    <location>
        <begin position="186"/>
        <end position="255"/>
    </location>
</feature>
<comment type="similarity">
    <text evidence="2">Belongs to the krueppel C2H2-type zinc-finger protein family.</text>
</comment>
<evidence type="ECO:0000256" key="2">
    <source>
        <dbReference type="ARBA" id="ARBA00006991"/>
    </source>
</evidence>
<evidence type="ECO:0000256" key="8">
    <source>
        <dbReference type="ARBA" id="ARBA00023163"/>
    </source>
</evidence>
<name>A0A8W7K819_ANOAL</name>
<dbReference type="SMART" id="SM00355">
    <property type="entry name" value="ZnF_C2H2"/>
    <property type="match status" value="6"/>
</dbReference>
<feature type="compositionally biased region" description="Gly residues" evidence="11">
    <location>
        <begin position="838"/>
        <end position="847"/>
    </location>
</feature>
<dbReference type="FunFam" id="3.30.160.60:FF:001678">
    <property type="entry name" value="Zinc finger protein rotund"/>
    <property type="match status" value="1"/>
</dbReference>
<dbReference type="GO" id="GO:0000981">
    <property type="term" value="F:DNA-binding transcription factor activity, RNA polymerase II-specific"/>
    <property type="evidence" value="ECO:0007669"/>
    <property type="project" value="TreeGrafter"/>
</dbReference>
<dbReference type="AlphaFoldDB" id="A0A8W7K819"/>
<feature type="domain" description="C2H2-type" evidence="12">
    <location>
        <begin position="574"/>
        <end position="601"/>
    </location>
</feature>
<feature type="compositionally biased region" description="Polar residues" evidence="11">
    <location>
        <begin position="852"/>
        <end position="883"/>
    </location>
</feature>
<accession>A0A8W7K819</accession>
<evidence type="ECO:0000313" key="13">
    <source>
        <dbReference type="EnsemblMetazoa" id="AALB016225-PB"/>
    </source>
</evidence>
<feature type="domain" description="C2H2-type" evidence="12">
    <location>
        <begin position="602"/>
        <end position="631"/>
    </location>
</feature>
<reference evidence="13 14" key="1">
    <citation type="journal article" date="2017" name="G3 (Bethesda)">
        <title>The Physical Genome Mapping of Anopheles albimanus Corrected Scaffold Misassemblies and Identified Interarm Rearrangements in Genus Anopheles.</title>
        <authorList>
            <person name="Artemov G.N."/>
            <person name="Peery A.N."/>
            <person name="Jiang X."/>
            <person name="Tu Z."/>
            <person name="Stegniy V.N."/>
            <person name="Sharakhova M.V."/>
            <person name="Sharakhov I.V."/>
        </authorList>
    </citation>
    <scope>NUCLEOTIDE SEQUENCE [LARGE SCALE GENOMIC DNA]</scope>
    <source>
        <strain evidence="13 14">ALBI9_A</strain>
    </source>
</reference>
<evidence type="ECO:0000256" key="3">
    <source>
        <dbReference type="ARBA" id="ARBA00022723"/>
    </source>
</evidence>
<dbReference type="OrthoDB" id="6077919at2759"/>
<feature type="region of interest" description="Disordered" evidence="11">
    <location>
        <begin position="39"/>
        <end position="77"/>
    </location>
</feature>
<evidence type="ECO:0000256" key="6">
    <source>
        <dbReference type="ARBA" id="ARBA00022833"/>
    </source>
</evidence>
<dbReference type="GO" id="GO:0030154">
    <property type="term" value="P:cell differentiation"/>
    <property type="evidence" value="ECO:0007669"/>
    <property type="project" value="UniProtKB-ARBA"/>
</dbReference>